<evidence type="ECO:0000256" key="1">
    <source>
        <dbReference type="SAM" id="MobiDB-lite"/>
    </source>
</evidence>
<dbReference type="PANTHER" id="PTHR12460:SF0">
    <property type="entry name" value="CID DOMAIN-CONTAINING PROTEIN-RELATED"/>
    <property type="match status" value="1"/>
</dbReference>
<dbReference type="Gene3D" id="1.25.40.90">
    <property type="match status" value="1"/>
</dbReference>
<dbReference type="OrthoDB" id="10069473at2759"/>
<gene>
    <name evidence="3" type="ORF">B9Z65_4457</name>
</gene>
<dbReference type="PROSITE" id="PS51391">
    <property type="entry name" value="CID"/>
    <property type="match status" value="1"/>
</dbReference>
<dbReference type="Pfam" id="PF04818">
    <property type="entry name" value="CID"/>
    <property type="match status" value="1"/>
</dbReference>
<dbReference type="GO" id="GO:0031124">
    <property type="term" value="P:mRNA 3'-end processing"/>
    <property type="evidence" value="ECO:0007669"/>
    <property type="project" value="InterPro"/>
</dbReference>
<dbReference type="SMART" id="SM00582">
    <property type="entry name" value="RPR"/>
    <property type="match status" value="1"/>
</dbReference>
<proteinExistence type="predicted"/>
<dbReference type="CDD" id="cd17003">
    <property type="entry name" value="CID_Rtt103"/>
    <property type="match status" value="1"/>
</dbReference>
<feature type="domain" description="CID" evidence="2">
    <location>
        <begin position="1"/>
        <end position="133"/>
    </location>
</feature>
<dbReference type="Proteomes" id="UP000243723">
    <property type="component" value="Unassembled WGS sequence"/>
</dbReference>
<evidence type="ECO:0000313" key="4">
    <source>
        <dbReference type="Proteomes" id="UP000243723"/>
    </source>
</evidence>
<reference evidence="3 4" key="1">
    <citation type="submission" date="2017-05" db="EMBL/GenBank/DDBJ databases">
        <title>Draft genome sequence of Elsinoe australis.</title>
        <authorList>
            <person name="Cheng Q."/>
        </authorList>
    </citation>
    <scope>NUCLEOTIDE SEQUENCE [LARGE SCALE GENOMIC DNA]</scope>
    <source>
        <strain evidence="3 4">NL1</strain>
    </source>
</reference>
<protein>
    <submittedName>
        <fullName evidence="3">UPF0400 protein</fullName>
    </submittedName>
</protein>
<dbReference type="SUPFAM" id="SSF48464">
    <property type="entry name" value="ENTH/VHS domain"/>
    <property type="match status" value="1"/>
</dbReference>
<dbReference type="AlphaFoldDB" id="A0A2P7Z2W0"/>
<organism evidence="3 4">
    <name type="scientific">Elsinoe australis</name>
    <dbReference type="NCBI Taxonomy" id="40998"/>
    <lineage>
        <taxon>Eukaryota</taxon>
        <taxon>Fungi</taxon>
        <taxon>Dikarya</taxon>
        <taxon>Ascomycota</taxon>
        <taxon>Pezizomycotina</taxon>
        <taxon>Dothideomycetes</taxon>
        <taxon>Dothideomycetidae</taxon>
        <taxon>Myriangiales</taxon>
        <taxon>Elsinoaceae</taxon>
        <taxon>Elsinoe</taxon>
    </lineage>
</organism>
<comment type="caution">
    <text evidence="3">The sequence shown here is derived from an EMBL/GenBank/DDBJ whole genome shotgun (WGS) entry which is preliminary data.</text>
</comment>
<keyword evidence="4" id="KW-1185">Reference proteome</keyword>
<evidence type="ECO:0000259" key="2">
    <source>
        <dbReference type="PROSITE" id="PS51391"/>
    </source>
</evidence>
<dbReference type="STRING" id="40998.A0A2P7Z2W0"/>
<dbReference type="GO" id="GO:0099122">
    <property type="term" value="F:RNA polymerase II C-terminal domain binding"/>
    <property type="evidence" value="ECO:0007669"/>
    <property type="project" value="InterPro"/>
</dbReference>
<evidence type="ECO:0000313" key="3">
    <source>
        <dbReference type="EMBL" id="PSK42543.1"/>
    </source>
</evidence>
<feature type="compositionally biased region" description="Pro residues" evidence="1">
    <location>
        <begin position="314"/>
        <end position="328"/>
    </location>
</feature>
<sequence length="448" mass="48256">MAFSDDSVKAKLSALNETQDSIVSVAQWIMFYRRHADRAAQIWLEKLKESNTSKKLNLIYLANEIMQQAKVRRKEDFLVAFMPIISEATAAAYKGAPREVQIKIRRVVEVWRSRQILSSGVQDATEARIDELDKNKSTGSTGARLGGSLFGSSSVPTEFQPLVQTHGTLAKAETSAKPLVEKANNDYAEQNKPDAPVPSAPVQAGRLSSLMKSLATAEAAVSDSINARKQLVAGLEKLLQTHNSKLAEEETIKTQLTQRRTESETKRKEVEDVIFRRVSAEDAANGTADGAQAGQSDDTSVPGPDMSPEVEAFTPPPPDVEEFTPPPTDNGQDALEVGTYAADPVQELPPKEEQPPAFEPPPVLQTESSNGQNGSTPVTQYPAPGADLLSSLSLPGVARPSSAVNGGTSDPRKRRKMSHKEPDLDEQMFGSGDGIGLDEDIAASLGAK</sequence>
<dbReference type="PANTHER" id="PTHR12460">
    <property type="entry name" value="CYCLIN-DEPENDENT KINASE INHIBITOR-RELATED PROTEIN"/>
    <property type="match status" value="1"/>
</dbReference>
<feature type="compositionally biased region" description="Polar residues" evidence="1">
    <location>
        <begin position="365"/>
        <end position="379"/>
    </location>
</feature>
<accession>A0A2P7Z2W0</accession>
<name>A0A2P7Z2W0_9PEZI</name>
<dbReference type="InterPro" id="IPR008942">
    <property type="entry name" value="ENTH_VHS"/>
</dbReference>
<dbReference type="FunFam" id="1.25.40.90:FF:000030">
    <property type="entry name" value="DUF618 domain protein"/>
    <property type="match status" value="1"/>
</dbReference>
<dbReference type="EMBL" id="NHZQ01000335">
    <property type="protein sequence ID" value="PSK42543.1"/>
    <property type="molecule type" value="Genomic_DNA"/>
</dbReference>
<feature type="region of interest" description="Disordered" evidence="1">
    <location>
        <begin position="280"/>
        <end position="448"/>
    </location>
</feature>
<dbReference type="InterPro" id="IPR006569">
    <property type="entry name" value="CID_dom"/>
</dbReference>
<dbReference type="InterPro" id="IPR047883">
    <property type="entry name" value="Rtt103-like_CID"/>
</dbReference>